<comment type="caution">
    <text evidence="12">The sequence shown here is derived from an EMBL/GenBank/DDBJ whole genome shotgun (WGS) entry which is preliminary data.</text>
</comment>
<dbReference type="InterPro" id="IPR003439">
    <property type="entry name" value="ABC_transporter-like_ATP-bd"/>
</dbReference>
<evidence type="ECO:0000313" key="12">
    <source>
        <dbReference type="EMBL" id="GFZ32350.1"/>
    </source>
</evidence>
<feature type="domain" description="ABC transmembrane type-1" evidence="11">
    <location>
        <begin position="500"/>
        <end position="775"/>
    </location>
</feature>
<keyword evidence="2 8" id="KW-0812">Transmembrane</keyword>
<dbReference type="InterPro" id="IPR003593">
    <property type="entry name" value="AAA+_ATPase"/>
</dbReference>
<keyword evidence="6 8" id="KW-0472">Membrane</keyword>
<dbReference type="PANTHER" id="PTHR46825">
    <property type="entry name" value="D-ALANYL-D-ALANINE-CARBOXYPEPTIDASE/ENDOPEPTIDASE AMPH"/>
    <property type="match status" value="1"/>
</dbReference>
<evidence type="ECO:0000256" key="1">
    <source>
        <dbReference type="ARBA" id="ARBA00004651"/>
    </source>
</evidence>
<dbReference type="RefSeq" id="WP_206870602.1">
    <property type="nucleotide sequence ID" value="NZ_BMBA01000002.1"/>
</dbReference>
<organism evidence="12 13">
    <name type="scientific">Clostridium zeae</name>
    <dbReference type="NCBI Taxonomy" id="2759022"/>
    <lineage>
        <taxon>Bacteria</taxon>
        <taxon>Bacillati</taxon>
        <taxon>Bacillota</taxon>
        <taxon>Clostridia</taxon>
        <taxon>Eubacteriales</taxon>
        <taxon>Clostridiaceae</taxon>
        <taxon>Clostridium</taxon>
    </lineage>
</organism>
<dbReference type="Gene3D" id="3.40.50.300">
    <property type="entry name" value="P-loop containing nucleotide triphosphate hydrolases"/>
    <property type="match status" value="1"/>
</dbReference>
<dbReference type="InterPro" id="IPR005898">
    <property type="entry name" value="Cyc_pep_transpt_SyrD/YojI"/>
</dbReference>
<gene>
    <name evidence="12" type="ORF">CSC2_28760</name>
</gene>
<evidence type="ECO:0000259" key="11">
    <source>
        <dbReference type="PROSITE" id="PS50929"/>
    </source>
</evidence>
<feature type="transmembrane region" description="Helical" evidence="8">
    <location>
        <begin position="466"/>
        <end position="487"/>
    </location>
</feature>
<feature type="transmembrane region" description="Helical" evidence="8">
    <location>
        <begin position="427"/>
        <end position="446"/>
    </location>
</feature>
<evidence type="ECO:0000256" key="8">
    <source>
        <dbReference type="SAM" id="Phobius"/>
    </source>
</evidence>
<dbReference type="SUPFAM" id="SSF56601">
    <property type="entry name" value="beta-lactamase/transpeptidase-like"/>
    <property type="match status" value="1"/>
</dbReference>
<evidence type="ECO:0000256" key="6">
    <source>
        <dbReference type="ARBA" id="ARBA00023136"/>
    </source>
</evidence>
<name>A0ABQ1EC38_9CLOT</name>
<keyword evidence="4" id="KW-0067">ATP-binding</keyword>
<feature type="transmembrane region" description="Helical" evidence="8">
    <location>
        <begin position="385"/>
        <end position="406"/>
    </location>
</feature>
<accession>A0ABQ1EC38</accession>
<keyword evidence="13" id="KW-1185">Reference proteome</keyword>
<dbReference type="InterPro" id="IPR012338">
    <property type="entry name" value="Beta-lactam/transpept-like"/>
</dbReference>
<dbReference type="EMBL" id="BMBA01000002">
    <property type="protein sequence ID" value="GFZ32350.1"/>
    <property type="molecule type" value="Genomic_DNA"/>
</dbReference>
<evidence type="ECO:0000313" key="13">
    <source>
        <dbReference type="Proteomes" id="UP000663802"/>
    </source>
</evidence>
<dbReference type="InterPro" id="IPR036640">
    <property type="entry name" value="ABC1_TM_sf"/>
</dbReference>
<dbReference type="SUPFAM" id="SSF90123">
    <property type="entry name" value="ABC transporter transmembrane region"/>
    <property type="match status" value="1"/>
</dbReference>
<keyword evidence="7" id="KW-0175">Coiled coil</keyword>
<sequence length="1033" mass="116186">MIKNKKILPLIILFFFILCTSRNTFASDLSEAKISELDKYVETQMKKGEIPALSIVITNGDKTVYKKAFGYADVKEKRLANSETLFELGSTSKAFTALAILKLEKEGRISLSDPIKKYIPWLTLKYNGKEVNVTIEQFLHHSSGIPYKSIDKIPESESETALEECVKTLVGQELQSLPGKKFSYATINYDVLGLVVKNVSGQSFEEYMKKNILQPMGLENTYLFREDASAKDMSTGYKIGFLKPKEYAAPMYRGNTPAGYFIINGDDMAKWLKIQLGVNLESKFDKDLIIKSHEADLTVNPGGGGESYASGWFVNQSLQEIFHSGSNPNFSSSIILKPNKNIGVAVLANRNSPFTDEITMGILNIIEGKEATAISSDMYKDADKIAVAVLFGITLLSIVLIGLSILAFKQLRVGQRKFAPQGTKQKIIWSLSAIFIFMLGYCLYKAPEIFLGGVSWGFVRVWGPETIVISAVGISITILLLYFYLLFTSVFPKTQGTSYFSIAILSIISGLGNALIIFMINTALNKGSIFNWSLFLYFILGILLYVFGQKIVSTKLIVITNDMVYKLRMELLNKLLKTSYEDVEKIESGKLQAAMNNDTETISNFANILISGATSIVTLICCFVYLGIISIYGLLLSLLIILAISSIYFLAGRSANKLWENTRDIQNVFFKFINDMESGFKELSLNGDKCEEFKSDMEETCNTYRDKKSNASLKFVNVFVIGELLFTVAIGGVAFLFPIVFSNIQSNSLRSYIFVLLYMTGPVHGILNAIPNLIQVKISLNRVNQLIKEMSQLEKNQIFSEKNNIKESKFSTLKLSEVEYKYTEKNGENFKIGPITYQFNSGEIVFITGGNGSGKSTLAKLITGLYEPSEGFIKINEKETTSKELGSYYSTIFSDFHLFDKLYGIDYTNKAKDIQKYLKMLQIEDKLEIENGVFSTIKLSTGQKKRLALMISYIEDKEIYLFDEWAADQDPEFRKLFYTELLPDLKKKGKCIIAITHDDRYFHLADKVIKIELGKIINEKVNSNYDNIAFPFK</sequence>
<keyword evidence="9" id="KW-0732">Signal</keyword>
<feature type="transmembrane region" description="Helical" evidence="8">
    <location>
        <begin position="715"/>
        <end position="740"/>
    </location>
</feature>
<dbReference type="NCBIfam" id="TIGR01194">
    <property type="entry name" value="cyc_pep_trnsptr"/>
    <property type="match status" value="1"/>
</dbReference>
<feature type="chain" id="PRO_5046695997" description="Cyclic peptide export ABC transporter" evidence="9">
    <location>
        <begin position="27"/>
        <end position="1033"/>
    </location>
</feature>
<dbReference type="PROSITE" id="PS50929">
    <property type="entry name" value="ABC_TM1F"/>
    <property type="match status" value="1"/>
</dbReference>
<keyword evidence="5 8" id="KW-1133">Transmembrane helix</keyword>
<dbReference type="InterPro" id="IPR027417">
    <property type="entry name" value="P-loop_NTPase"/>
</dbReference>
<dbReference type="Pfam" id="PF00005">
    <property type="entry name" value="ABC_tran"/>
    <property type="match status" value="1"/>
</dbReference>
<dbReference type="SMART" id="SM00382">
    <property type="entry name" value="AAA"/>
    <property type="match status" value="1"/>
</dbReference>
<feature type="coiled-coil region" evidence="7">
    <location>
        <begin position="776"/>
        <end position="803"/>
    </location>
</feature>
<feature type="transmembrane region" description="Helical" evidence="8">
    <location>
        <begin position="752"/>
        <end position="774"/>
    </location>
</feature>
<evidence type="ECO:0000256" key="9">
    <source>
        <dbReference type="SAM" id="SignalP"/>
    </source>
</evidence>
<evidence type="ECO:0000256" key="7">
    <source>
        <dbReference type="SAM" id="Coils"/>
    </source>
</evidence>
<feature type="signal peptide" evidence="9">
    <location>
        <begin position="1"/>
        <end position="26"/>
    </location>
</feature>
<dbReference type="SUPFAM" id="SSF52540">
    <property type="entry name" value="P-loop containing nucleoside triphosphate hydrolases"/>
    <property type="match status" value="1"/>
</dbReference>
<dbReference type="Gene3D" id="1.20.1560.10">
    <property type="entry name" value="ABC transporter type 1, transmembrane domain"/>
    <property type="match status" value="1"/>
</dbReference>
<dbReference type="PROSITE" id="PS50893">
    <property type="entry name" value="ABC_TRANSPORTER_2"/>
    <property type="match status" value="1"/>
</dbReference>
<evidence type="ECO:0000256" key="3">
    <source>
        <dbReference type="ARBA" id="ARBA00022741"/>
    </source>
</evidence>
<evidence type="ECO:0008006" key="14">
    <source>
        <dbReference type="Google" id="ProtNLM"/>
    </source>
</evidence>
<feature type="transmembrane region" description="Helical" evidence="8">
    <location>
        <begin position="499"/>
        <end position="523"/>
    </location>
</feature>
<dbReference type="Proteomes" id="UP000663802">
    <property type="component" value="Unassembled WGS sequence"/>
</dbReference>
<feature type="transmembrane region" description="Helical" evidence="8">
    <location>
        <begin position="632"/>
        <end position="651"/>
    </location>
</feature>
<reference evidence="12 13" key="1">
    <citation type="journal article" date="2021" name="Int. J. Syst. Evol. Microbiol.">
        <title>Clostridium zeae sp. nov., isolated from corn silage.</title>
        <authorList>
            <person name="Kobayashi H."/>
            <person name="Tanizawa Y."/>
            <person name="Yagura M."/>
            <person name="Sakamoto M."/>
            <person name="Ohkuma M."/>
            <person name="Tohno M."/>
        </authorList>
    </citation>
    <scope>NUCLEOTIDE SEQUENCE [LARGE SCALE GENOMIC DNA]</scope>
    <source>
        <strain evidence="12 13">CSC2</strain>
    </source>
</reference>
<evidence type="ECO:0000256" key="5">
    <source>
        <dbReference type="ARBA" id="ARBA00022989"/>
    </source>
</evidence>
<dbReference type="Gene3D" id="3.40.710.10">
    <property type="entry name" value="DD-peptidase/beta-lactamase superfamily"/>
    <property type="match status" value="1"/>
</dbReference>
<protein>
    <recommendedName>
        <fullName evidence="14">Cyclic peptide export ABC transporter</fullName>
    </recommendedName>
</protein>
<dbReference type="InterPro" id="IPR011527">
    <property type="entry name" value="ABC1_TM_dom"/>
</dbReference>
<feature type="transmembrane region" description="Helical" evidence="8">
    <location>
        <begin position="605"/>
        <end position="626"/>
    </location>
</feature>
<keyword evidence="3" id="KW-0547">Nucleotide-binding</keyword>
<proteinExistence type="predicted"/>
<dbReference type="InterPro" id="IPR050491">
    <property type="entry name" value="AmpC-like"/>
</dbReference>
<dbReference type="Pfam" id="PF00144">
    <property type="entry name" value="Beta-lactamase"/>
    <property type="match status" value="1"/>
</dbReference>
<comment type="subcellular location">
    <subcellularLocation>
        <location evidence="1">Cell membrane</location>
        <topology evidence="1">Multi-pass membrane protein</topology>
    </subcellularLocation>
</comment>
<feature type="domain" description="ABC transporter" evidence="10">
    <location>
        <begin position="813"/>
        <end position="1033"/>
    </location>
</feature>
<dbReference type="InterPro" id="IPR001466">
    <property type="entry name" value="Beta-lactam-related"/>
</dbReference>
<evidence type="ECO:0000256" key="4">
    <source>
        <dbReference type="ARBA" id="ARBA00022840"/>
    </source>
</evidence>
<evidence type="ECO:0000259" key="10">
    <source>
        <dbReference type="PROSITE" id="PS50893"/>
    </source>
</evidence>
<evidence type="ECO:0000256" key="2">
    <source>
        <dbReference type="ARBA" id="ARBA00022692"/>
    </source>
</evidence>
<dbReference type="PANTHER" id="PTHR46825:SF11">
    <property type="entry name" value="PENICILLIN-BINDING PROTEIN 4"/>
    <property type="match status" value="1"/>
</dbReference>